<dbReference type="PANTHER" id="PTHR48081:SF31">
    <property type="entry name" value="STERYL ACETYL HYDROLASE MUG81-RELATED"/>
    <property type="match status" value="1"/>
</dbReference>
<dbReference type="Proteomes" id="UP000001997">
    <property type="component" value="Unassembled WGS sequence"/>
</dbReference>
<evidence type="ECO:0000256" key="1">
    <source>
        <dbReference type="ARBA" id="ARBA00022801"/>
    </source>
</evidence>
<name>A5DC74_PICGU</name>
<evidence type="ECO:0008006" key="4">
    <source>
        <dbReference type="Google" id="ProtNLM"/>
    </source>
</evidence>
<keyword evidence="1" id="KW-0378">Hydrolase</keyword>
<dbReference type="Gene3D" id="3.40.50.1820">
    <property type="entry name" value="alpha/beta hydrolase"/>
    <property type="match status" value="1"/>
</dbReference>
<accession>A5DC74</accession>
<dbReference type="GO" id="GO:0016787">
    <property type="term" value="F:hydrolase activity"/>
    <property type="evidence" value="ECO:0007669"/>
    <property type="project" value="UniProtKB-KW"/>
</dbReference>
<dbReference type="SUPFAM" id="SSF53474">
    <property type="entry name" value="alpha/beta-Hydrolases"/>
    <property type="match status" value="1"/>
</dbReference>
<dbReference type="eggNOG" id="KOG1515">
    <property type="taxonomic scope" value="Eukaryota"/>
</dbReference>
<dbReference type="OrthoDB" id="2152029at2759"/>
<dbReference type="VEuPathDB" id="FungiDB:PGUG_00879"/>
<dbReference type="ESTHER" id="picgu-a5dc74">
    <property type="family name" value="Steryl_acetyl_hydrolase"/>
</dbReference>
<dbReference type="Pfam" id="PF10340">
    <property type="entry name" value="Say1_Mug180"/>
    <property type="match status" value="1"/>
</dbReference>
<reference evidence="2 3" key="1">
    <citation type="journal article" date="2009" name="Nature">
        <title>Evolution of pathogenicity and sexual reproduction in eight Candida genomes.</title>
        <authorList>
            <person name="Butler G."/>
            <person name="Rasmussen M.D."/>
            <person name="Lin M.F."/>
            <person name="Santos M.A."/>
            <person name="Sakthikumar S."/>
            <person name="Munro C.A."/>
            <person name="Rheinbay E."/>
            <person name="Grabherr M."/>
            <person name="Forche A."/>
            <person name="Reedy J.L."/>
            <person name="Agrafioti I."/>
            <person name="Arnaud M.B."/>
            <person name="Bates S."/>
            <person name="Brown A.J."/>
            <person name="Brunke S."/>
            <person name="Costanzo M.C."/>
            <person name="Fitzpatrick D.A."/>
            <person name="de Groot P.W."/>
            <person name="Harris D."/>
            <person name="Hoyer L.L."/>
            <person name="Hube B."/>
            <person name="Klis F.M."/>
            <person name="Kodira C."/>
            <person name="Lennard N."/>
            <person name="Logue M.E."/>
            <person name="Martin R."/>
            <person name="Neiman A.M."/>
            <person name="Nikolaou E."/>
            <person name="Quail M.A."/>
            <person name="Quinn J."/>
            <person name="Santos M.C."/>
            <person name="Schmitzberger F.F."/>
            <person name="Sherlock G."/>
            <person name="Shah P."/>
            <person name="Silverstein K.A."/>
            <person name="Skrzypek M.S."/>
            <person name="Soll D."/>
            <person name="Staggs R."/>
            <person name="Stansfield I."/>
            <person name="Stumpf M.P."/>
            <person name="Sudbery P.E."/>
            <person name="Srikantha T."/>
            <person name="Zeng Q."/>
            <person name="Berman J."/>
            <person name="Berriman M."/>
            <person name="Heitman J."/>
            <person name="Gow N.A."/>
            <person name="Lorenz M.C."/>
            <person name="Birren B.W."/>
            <person name="Kellis M."/>
            <person name="Cuomo C.A."/>
        </authorList>
    </citation>
    <scope>NUCLEOTIDE SEQUENCE [LARGE SCALE GENOMIC DNA]</scope>
    <source>
        <strain evidence="3">ATCC 6260 / CBS 566 / DSM 6381 / JCM 1539 / NBRC 10279 / NRRL Y-324</strain>
    </source>
</reference>
<dbReference type="InterPro" id="IPR019436">
    <property type="entry name" value="Say1-like"/>
</dbReference>
<proteinExistence type="predicted"/>
<gene>
    <name evidence="2" type="ORF">PGUG_00879</name>
</gene>
<dbReference type="InParanoid" id="A5DC74"/>
<dbReference type="InterPro" id="IPR029058">
    <property type="entry name" value="AB_hydrolase_fold"/>
</dbReference>
<evidence type="ECO:0000313" key="3">
    <source>
        <dbReference type="Proteomes" id="UP000001997"/>
    </source>
</evidence>
<dbReference type="GeneID" id="5128647"/>
<dbReference type="KEGG" id="pgu:PGUG_00879"/>
<organism evidence="2 3">
    <name type="scientific">Meyerozyma guilliermondii (strain ATCC 6260 / CBS 566 / DSM 6381 / JCM 1539 / NBRC 10279 / NRRL Y-324)</name>
    <name type="common">Yeast</name>
    <name type="synonym">Candida guilliermondii</name>
    <dbReference type="NCBI Taxonomy" id="294746"/>
    <lineage>
        <taxon>Eukaryota</taxon>
        <taxon>Fungi</taxon>
        <taxon>Dikarya</taxon>
        <taxon>Ascomycota</taxon>
        <taxon>Saccharomycotina</taxon>
        <taxon>Pichiomycetes</taxon>
        <taxon>Debaryomycetaceae</taxon>
        <taxon>Meyerozyma</taxon>
    </lineage>
</organism>
<dbReference type="InterPro" id="IPR050300">
    <property type="entry name" value="GDXG_lipolytic_enzyme"/>
</dbReference>
<sequence length="426" mass="48642">MHYLPHILPRTSKNMLSAGTICKLATLPVRLLWVTISYYLGYPAFRRYHNDLISCLKLTFFRDVLAYSFPDYQYIPSLSNDYIINSVLPLAFGIEKESIPGYGTRHDKNSIWLVKQPDRKPSDPILIYLHGGGYFLQTTPTQPVSMLSIYKLLDPEIQSKLSILYLDYKLTSRGFSVPHQLGQLHETYEALIDAGNTNIMLCGDSAGGNLAVGYTQYLKKVGSRHLVQPTALVLISPWLDIKPTDENWQPSRSYYENEKRDMIRFGAFKGDMLKEGFGTVDRSDPIYCPAQHPIDKADWEIDCYKDANHSVFMVCGEDESFRDEDLRWAEAVLDVPLYSSVRYGNSKGKYDPQIHHFHRDGDTNHCRTDVYVEPWGIHDAVFFFENPVISEINAAEAKGSKLGYDDLSDKYFGIRRAAKFLNDIIG</sequence>
<dbReference type="EMBL" id="CH408155">
    <property type="protein sequence ID" value="EDK36781.2"/>
    <property type="molecule type" value="Genomic_DNA"/>
</dbReference>
<dbReference type="HOGENOM" id="CLU_053543_0_0_1"/>
<dbReference type="OMA" id="IMISLRA"/>
<dbReference type="PANTHER" id="PTHR48081">
    <property type="entry name" value="AB HYDROLASE SUPERFAMILY PROTEIN C4A8.06C"/>
    <property type="match status" value="1"/>
</dbReference>
<dbReference type="AlphaFoldDB" id="A5DC74"/>
<dbReference type="RefSeq" id="XP_001487502.2">
    <property type="nucleotide sequence ID" value="XM_001487452.1"/>
</dbReference>
<protein>
    <recommendedName>
        <fullName evidence="4">Alpha/beta hydrolase fold-3 domain-containing protein</fullName>
    </recommendedName>
</protein>
<keyword evidence="3" id="KW-1185">Reference proteome</keyword>
<evidence type="ECO:0000313" key="2">
    <source>
        <dbReference type="EMBL" id="EDK36781.2"/>
    </source>
</evidence>